<comment type="subcellular location">
    <subcellularLocation>
        <location evidence="1">Periplasm</location>
    </subcellularLocation>
</comment>
<evidence type="ECO:0000256" key="5">
    <source>
        <dbReference type="ARBA" id="ARBA00055538"/>
    </source>
</evidence>
<dbReference type="PANTHER" id="PTHR30024:SF48">
    <property type="entry name" value="ABC TRANSPORTER SUBSTRATE-BINDING PROTEIN"/>
    <property type="match status" value="1"/>
</dbReference>
<dbReference type="Gene3D" id="3.40.190.10">
    <property type="entry name" value="Periplasmic binding protein-like II"/>
    <property type="match status" value="2"/>
</dbReference>
<evidence type="ECO:0000256" key="1">
    <source>
        <dbReference type="ARBA" id="ARBA00004418"/>
    </source>
</evidence>
<dbReference type="InterPro" id="IPR006311">
    <property type="entry name" value="TAT_signal"/>
</dbReference>
<dbReference type="Pfam" id="PF09084">
    <property type="entry name" value="NMT1"/>
    <property type="match status" value="1"/>
</dbReference>
<dbReference type="RefSeq" id="WP_034411557.1">
    <property type="nucleotide sequence ID" value="NZ_AXWS01000013.1"/>
</dbReference>
<evidence type="ECO:0000256" key="3">
    <source>
        <dbReference type="ARBA" id="ARBA00022448"/>
    </source>
</evidence>
<reference evidence="9" key="1">
    <citation type="submission" date="2025-08" db="UniProtKB">
        <authorList>
            <consortium name="RefSeq"/>
        </authorList>
    </citation>
    <scope>IDENTIFICATION</scope>
</reference>
<evidence type="ECO:0000259" key="7">
    <source>
        <dbReference type="SMART" id="SM00062"/>
    </source>
</evidence>
<name>A0A8B6X827_9BURK</name>
<feature type="domain" description="Solute-binding protein family 3/N-terminal" evidence="7">
    <location>
        <begin position="67"/>
        <end position="282"/>
    </location>
</feature>
<accession>A0A8B6X827</accession>
<evidence type="ECO:0000256" key="6">
    <source>
        <dbReference type="ARBA" id="ARBA00070228"/>
    </source>
</evidence>
<dbReference type="SMART" id="SM00062">
    <property type="entry name" value="PBPb"/>
    <property type="match status" value="1"/>
</dbReference>
<comment type="function">
    <text evidence="5">Part of a binding-protein-dependent transport system for aliphatic sulfonates. Putative binding protein.</text>
</comment>
<organism evidence="8 9">
    <name type="scientific">Derxia gummosa DSM 723</name>
    <dbReference type="NCBI Taxonomy" id="1121388"/>
    <lineage>
        <taxon>Bacteria</taxon>
        <taxon>Pseudomonadati</taxon>
        <taxon>Pseudomonadota</taxon>
        <taxon>Betaproteobacteria</taxon>
        <taxon>Burkholderiales</taxon>
        <taxon>Alcaligenaceae</taxon>
        <taxon>Derxia</taxon>
    </lineage>
</organism>
<dbReference type="GO" id="GO:0042597">
    <property type="term" value="C:periplasmic space"/>
    <property type="evidence" value="ECO:0007669"/>
    <property type="project" value="UniProtKB-SubCell"/>
</dbReference>
<dbReference type="GO" id="GO:0042626">
    <property type="term" value="F:ATPase-coupled transmembrane transporter activity"/>
    <property type="evidence" value="ECO:0007669"/>
    <property type="project" value="InterPro"/>
</dbReference>
<comment type="similarity">
    <text evidence="2">Belongs to the bacterial solute-binding protein SsuA/TauA family.</text>
</comment>
<dbReference type="AlphaFoldDB" id="A0A8B6X827"/>
<dbReference type="PANTHER" id="PTHR30024">
    <property type="entry name" value="ALIPHATIC SULFONATES-BINDING PROTEIN-RELATED"/>
    <property type="match status" value="1"/>
</dbReference>
<dbReference type="OrthoDB" id="9780180at2"/>
<evidence type="ECO:0000313" key="8">
    <source>
        <dbReference type="Proteomes" id="UP000675920"/>
    </source>
</evidence>
<dbReference type="SUPFAM" id="SSF53850">
    <property type="entry name" value="Periplasmic binding protein-like II"/>
    <property type="match status" value="1"/>
</dbReference>
<proteinExistence type="inferred from homology"/>
<dbReference type="GO" id="GO:0016020">
    <property type="term" value="C:membrane"/>
    <property type="evidence" value="ECO:0007669"/>
    <property type="project" value="InterPro"/>
</dbReference>
<dbReference type="NCBIfam" id="TIGR01728">
    <property type="entry name" value="SsuA_fam"/>
    <property type="match status" value="1"/>
</dbReference>
<dbReference type="InterPro" id="IPR001638">
    <property type="entry name" value="Solute-binding_3/MltF_N"/>
</dbReference>
<dbReference type="InterPro" id="IPR015168">
    <property type="entry name" value="SsuA/THI5"/>
</dbReference>
<dbReference type="FunFam" id="3.40.190.10:FF:000050">
    <property type="entry name" value="Sulfonate ABC transporter substrate-binding protein"/>
    <property type="match status" value="1"/>
</dbReference>
<dbReference type="Proteomes" id="UP000675920">
    <property type="component" value="Unplaced"/>
</dbReference>
<keyword evidence="4" id="KW-0732">Signal</keyword>
<dbReference type="InterPro" id="IPR010067">
    <property type="entry name" value="ABC_SsuA_sub-bd"/>
</dbReference>
<evidence type="ECO:0000313" key="9">
    <source>
        <dbReference type="RefSeq" id="WP_034411557.1"/>
    </source>
</evidence>
<sequence length="359" mass="37958">MNDHPLLARRRLLALGAALPGAGLLGAGARALGGLAAPGAATTVAGTGLAALAPDAHAAGIDLSKQRIRIGTYKGGDRLALRAAGQDDFPYTVDFAEFSGGNLIVEALNAGSLDLGSGSEIPPIFAAQSNTRINLRVVAVLKDDVNSQVVLVPKDSTAKTIADLRGKRVGYVRATTTHYYLLRMLEDAGLGFADIDPVNLSPADGFAAFRSGKLDAWAIYGYNVPLAKTQAGARVLRNAGGYLSGNYLYYAHPDAIADAGRRAAVADYLQRLARAAKWFEANADAYARLYAKEIRVSEDAILELYRNRSQPRRLVAPADAEIRSQQLVADTFAKARVLDAKVDVAPLWDRAFAGALGAV</sequence>
<evidence type="ECO:0000256" key="4">
    <source>
        <dbReference type="ARBA" id="ARBA00022729"/>
    </source>
</evidence>
<keyword evidence="3" id="KW-0813">Transport</keyword>
<dbReference type="CDD" id="cd13558">
    <property type="entry name" value="PBP2_SsuA_like_2"/>
    <property type="match status" value="1"/>
</dbReference>
<dbReference type="PROSITE" id="PS51318">
    <property type="entry name" value="TAT"/>
    <property type="match status" value="1"/>
</dbReference>
<protein>
    <recommendedName>
        <fullName evidence="6">Putative aliphatic sulfonates-binding protein</fullName>
    </recommendedName>
</protein>
<keyword evidence="8" id="KW-1185">Reference proteome</keyword>
<evidence type="ECO:0000256" key="2">
    <source>
        <dbReference type="ARBA" id="ARBA00010742"/>
    </source>
</evidence>